<evidence type="ECO:0000313" key="1">
    <source>
        <dbReference type="EMBL" id="KKL91483.1"/>
    </source>
</evidence>
<feature type="non-terminal residue" evidence="1">
    <location>
        <position position="197"/>
    </location>
</feature>
<dbReference type="EMBL" id="LAZR01019719">
    <property type="protein sequence ID" value="KKL91483.1"/>
    <property type="molecule type" value="Genomic_DNA"/>
</dbReference>
<comment type="caution">
    <text evidence="1">The sequence shown here is derived from an EMBL/GenBank/DDBJ whole genome shotgun (WGS) entry which is preliminary data.</text>
</comment>
<reference evidence="1" key="1">
    <citation type="journal article" date="2015" name="Nature">
        <title>Complex archaea that bridge the gap between prokaryotes and eukaryotes.</title>
        <authorList>
            <person name="Spang A."/>
            <person name="Saw J.H."/>
            <person name="Jorgensen S.L."/>
            <person name="Zaremba-Niedzwiedzka K."/>
            <person name="Martijn J."/>
            <person name="Lind A.E."/>
            <person name="van Eijk R."/>
            <person name="Schleper C."/>
            <person name="Guy L."/>
            <person name="Ettema T.J."/>
        </authorList>
    </citation>
    <scope>NUCLEOTIDE SEQUENCE</scope>
</reference>
<protein>
    <recommendedName>
        <fullName evidence="2">HTH psq-type domain-containing protein</fullName>
    </recommendedName>
</protein>
<dbReference type="AlphaFoldDB" id="A0A0F9FYT7"/>
<gene>
    <name evidence="1" type="ORF">LCGC14_1894260</name>
</gene>
<accession>A0A0F9FYT7</accession>
<evidence type="ECO:0008006" key="2">
    <source>
        <dbReference type="Google" id="ProtNLM"/>
    </source>
</evidence>
<proteinExistence type="predicted"/>
<name>A0A0F9FYT7_9ZZZZ</name>
<organism evidence="1">
    <name type="scientific">marine sediment metagenome</name>
    <dbReference type="NCBI Taxonomy" id="412755"/>
    <lineage>
        <taxon>unclassified sequences</taxon>
        <taxon>metagenomes</taxon>
        <taxon>ecological metagenomes</taxon>
    </lineage>
</organism>
<sequence>MPPRKLNIHQRIAIVEQWQRGIPQNKLAAEYGVAVATITKIVNEAGLKRYGDEPDLLNELEEPKKKLTQYAKFVKEAKEILRDQVFDGKGIDMHTTWMNWVEVLGSEGFTRQQAAVEGSKGFACLRRLYMKYDVYEFDLKPDSHPEIRHKRDMKESKDVKSVPNDDRELSYRENIRWAAAAAGLFLRTGREPESTPN</sequence>